<dbReference type="AlphaFoldDB" id="A0A6A6KSV0"/>
<proteinExistence type="predicted"/>
<comment type="caution">
    <text evidence="2">The sequence shown here is derived from an EMBL/GenBank/DDBJ whole genome shotgun (WGS) entry which is preliminary data.</text>
</comment>
<feature type="compositionally biased region" description="Basic and acidic residues" evidence="1">
    <location>
        <begin position="113"/>
        <end position="127"/>
    </location>
</feature>
<dbReference type="Proteomes" id="UP000467840">
    <property type="component" value="Chromosome 2"/>
</dbReference>
<accession>A0A6A6KSV0</accession>
<reference evidence="2 3" key="1">
    <citation type="journal article" date="2020" name="Mol. Plant">
        <title>The Chromosome-Based Rubber Tree Genome Provides New Insights into Spurge Genome Evolution and Rubber Biosynthesis.</title>
        <authorList>
            <person name="Liu J."/>
            <person name="Shi C."/>
            <person name="Shi C.C."/>
            <person name="Li W."/>
            <person name="Zhang Q.J."/>
            <person name="Zhang Y."/>
            <person name="Li K."/>
            <person name="Lu H.F."/>
            <person name="Shi C."/>
            <person name="Zhu S.T."/>
            <person name="Xiao Z.Y."/>
            <person name="Nan H."/>
            <person name="Yue Y."/>
            <person name="Zhu X.G."/>
            <person name="Wu Y."/>
            <person name="Hong X.N."/>
            <person name="Fan G.Y."/>
            <person name="Tong Y."/>
            <person name="Zhang D."/>
            <person name="Mao C.L."/>
            <person name="Liu Y.L."/>
            <person name="Hao S.J."/>
            <person name="Liu W.Q."/>
            <person name="Lv M.Q."/>
            <person name="Zhang H.B."/>
            <person name="Liu Y."/>
            <person name="Hu-Tang G.R."/>
            <person name="Wang J.P."/>
            <person name="Wang J.H."/>
            <person name="Sun Y.H."/>
            <person name="Ni S.B."/>
            <person name="Chen W.B."/>
            <person name="Zhang X.C."/>
            <person name="Jiao Y.N."/>
            <person name="Eichler E.E."/>
            <person name="Li G.H."/>
            <person name="Liu X."/>
            <person name="Gao L.Z."/>
        </authorList>
    </citation>
    <scope>NUCLEOTIDE SEQUENCE [LARGE SCALE GENOMIC DNA]</scope>
    <source>
        <strain evidence="3">cv. GT1</strain>
        <tissue evidence="2">Leaf</tissue>
    </source>
</reference>
<gene>
    <name evidence="2" type="ORF">GH714_022216</name>
</gene>
<evidence type="ECO:0000256" key="1">
    <source>
        <dbReference type="SAM" id="MobiDB-lite"/>
    </source>
</evidence>
<sequence>MYPEQAVGASMAEEQTGRGRRKGRPDLETLLAQGMKVPEYPDQELLFLFKDGLQAWARLEVERRGAPNLVATITIAESLIEYKGVIRLRTRMARIRVGREGVARRVLGMDRKRAMGERSSGAKEKPLGDCPKNGALDTRVVENENPPPRQEGSSMGSMQLGTIGTGKQTKVQLGNKGRLFAQIQVGQNEVQALWILVLRTISCGLKKRRNWV</sequence>
<feature type="region of interest" description="Disordered" evidence="1">
    <location>
        <begin position="113"/>
        <end position="159"/>
    </location>
</feature>
<feature type="region of interest" description="Disordered" evidence="1">
    <location>
        <begin position="1"/>
        <end position="24"/>
    </location>
</feature>
<name>A0A6A6KSV0_HEVBR</name>
<keyword evidence="3" id="KW-1185">Reference proteome</keyword>
<protein>
    <submittedName>
        <fullName evidence="2">Uncharacterized protein</fullName>
    </submittedName>
</protein>
<evidence type="ECO:0000313" key="3">
    <source>
        <dbReference type="Proteomes" id="UP000467840"/>
    </source>
</evidence>
<evidence type="ECO:0000313" key="2">
    <source>
        <dbReference type="EMBL" id="KAF2291285.1"/>
    </source>
</evidence>
<dbReference type="EMBL" id="JAAGAX010000015">
    <property type="protein sequence ID" value="KAF2291285.1"/>
    <property type="molecule type" value="Genomic_DNA"/>
</dbReference>
<organism evidence="2 3">
    <name type="scientific">Hevea brasiliensis</name>
    <name type="common">Para rubber tree</name>
    <name type="synonym">Siphonia brasiliensis</name>
    <dbReference type="NCBI Taxonomy" id="3981"/>
    <lineage>
        <taxon>Eukaryota</taxon>
        <taxon>Viridiplantae</taxon>
        <taxon>Streptophyta</taxon>
        <taxon>Embryophyta</taxon>
        <taxon>Tracheophyta</taxon>
        <taxon>Spermatophyta</taxon>
        <taxon>Magnoliopsida</taxon>
        <taxon>eudicotyledons</taxon>
        <taxon>Gunneridae</taxon>
        <taxon>Pentapetalae</taxon>
        <taxon>rosids</taxon>
        <taxon>fabids</taxon>
        <taxon>Malpighiales</taxon>
        <taxon>Euphorbiaceae</taxon>
        <taxon>Crotonoideae</taxon>
        <taxon>Micrandreae</taxon>
        <taxon>Hevea</taxon>
    </lineage>
</organism>